<evidence type="ECO:0000256" key="5">
    <source>
        <dbReference type="ARBA" id="ARBA00023187"/>
    </source>
</evidence>
<feature type="compositionally biased region" description="Basic residues" evidence="8">
    <location>
        <begin position="7"/>
        <end position="40"/>
    </location>
</feature>
<evidence type="ECO:0000256" key="2">
    <source>
        <dbReference type="ARBA" id="ARBA00010725"/>
    </source>
</evidence>
<evidence type="ECO:0000256" key="7">
    <source>
        <dbReference type="PROSITE-ProRule" id="PRU00176"/>
    </source>
</evidence>
<dbReference type="PANTHER" id="PTHR18847">
    <property type="entry name" value="20 KD NUCLEAR CAP BINDING PROTEIN"/>
    <property type="match status" value="1"/>
</dbReference>
<evidence type="ECO:0000256" key="4">
    <source>
        <dbReference type="ARBA" id="ARBA00022884"/>
    </source>
</evidence>
<evidence type="ECO:0000259" key="9">
    <source>
        <dbReference type="PROSITE" id="PS50102"/>
    </source>
</evidence>
<feature type="domain" description="RRM" evidence="9">
    <location>
        <begin position="143"/>
        <end position="221"/>
    </location>
</feature>
<feature type="region of interest" description="Disordered" evidence="8">
    <location>
        <begin position="229"/>
        <end position="399"/>
    </location>
</feature>
<dbReference type="Pfam" id="PF00076">
    <property type="entry name" value="RRM_1"/>
    <property type="match status" value="1"/>
</dbReference>
<dbReference type="GO" id="GO:0000339">
    <property type="term" value="F:RNA cap binding"/>
    <property type="evidence" value="ECO:0007669"/>
    <property type="project" value="InterPro"/>
</dbReference>
<feature type="compositionally biased region" description="Basic and acidic residues" evidence="8">
    <location>
        <begin position="348"/>
        <end position="365"/>
    </location>
</feature>
<keyword evidence="11" id="KW-1185">Reference proteome</keyword>
<dbReference type="GO" id="GO:0005846">
    <property type="term" value="C:nuclear cap binding complex"/>
    <property type="evidence" value="ECO:0007669"/>
    <property type="project" value="InterPro"/>
</dbReference>
<protein>
    <recommendedName>
        <fullName evidence="9">RRM domain-containing protein</fullName>
    </recommendedName>
</protein>
<proteinExistence type="inferred from homology"/>
<keyword evidence="6" id="KW-0539">Nucleus</keyword>
<dbReference type="GeneID" id="25906571"/>
<dbReference type="OrthoDB" id="201398at2759"/>
<feature type="compositionally biased region" description="Acidic residues" evidence="8">
    <location>
        <begin position="366"/>
        <end position="399"/>
    </location>
</feature>
<comment type="subcellular location">
    <subcellularLocation>
        <location evidence="1">Nucleus</location>
    </subcellularLocation>
</comment>
<dbReference type="SUPFAM" id="SSF54928">
    <property type="entry name" value="RNA-binding domain, RBD"/>
    <property type="match status" value="1"/>
</dbReference>
<dbReference type="EMBL" id="KQ242015">
    <property type="protein sequence ID" value="KNC81611.1"/>
    <property type="molecule type" value="Genomic_DNA"/>
</dbReference>
<sequence>MRDSRSRSRSYRSRSPRSRSPMRRSRYSGAHRRSFSKSRSRSFSPNGRGGRIMSRSRSRSRGGPNRSRSRSRSRSRISRSRSYSRSRSRSRSPGRSNRKKVKEDPYPLYRVSVVKALHLQSDYRDQRHAGSSKELEQKLLEACTLYVGNLSFYTTEEQVYELFSKVGEVKRIIMGLDRFKKTPCGFCFIEYYTREDAADCIKFISGTKLDDRIIRCDWDAGFVEGRQYGRGKSGGQVRDDYRDDFDSGRGGYGGGGQPQAREYAQYHGGSQNILNAGPGGGLAGGTRAGSKSNTDRKRARGESESGNGKRARRRSGSDSGRGEDDDDDGELVGAEAGDASTAEGTAANEDKEHEANEMEDSVDRADADDEVPAESALEDIVDEDLDGDGAEGMEDADDA</sequence>
<feature type="compositionally biased region" description="Gly residues" evidence="8">
    <location>
        <begin position="248"/>
        <end position="257"/>
    </location>
</feature>
<dbReference type="AlphaFoldDB" id="A0A0L0FYI7"/>
<dbReference type="CDD" id="cd12240">
    <property type="entry name" value="RRM_NCBP2"/>
    <property type="match status" value="1"/>
</dbReference>
<dbReference type="InterPro" id="IPR034148">
    <property type="entry name" value="NCBP2_RRM"/>
</dbReference>
<dbReference type="InterPro" id="IPR000504">
    <property type="entry name" value="RRM_dom"/>
</dbReference>
<dbReference type="GO" id="GO:0045292">
    <property type="term" value="P:mRNA cis splicing, via spliceosome"/>
    <property type="evidence" value="ECO:0007669"/>
    <property type="project" value="InterPro"/>
</dbReference>
<dbReference type="RefSeq" id="XP_014155513.1">
    <property type="nucleotide sequence ID" value="XM_014300038.1"/>
</dbReference>
<evidence type="ECO:0000256" key="3">
    <source>
        <dbReference type="ARBA" id="ARBA00022664"/>
    </source>
</evidence>
<dbReference type="InterPro" id="IPR035979">
    <property type="entry name" value="RBD_domain_sf"/>
</dbReference>
<dbReference type="PANTHER" id="PTHR18847:SF0">
    <property type="entry name" value="NUCLEAR CAP-BINDING PROTEIN SUBUNIT 2"/>
    <property type="match status" value="1"/>
</dbReference>
<dbReference type="Gene3D" id="3.30.70.330">
    <property type="match status" value="1"/>
</dbReference>
<feature type="compositionally biased region" description="Basic and acidic residues" evidence="8">
    <location>
        <begin position="237"/>
        <end position="247"/>
    </location>
</feature>
<organism evidence="10 11">
    <name type="scientific">Sphaeroforma arctica JP610</name>
    <dbReference type="NCBI Taxonomy" id="667725"/>
    <lineage>
        <taxon>Eukaryota</taxon>
        <taxon>Ichthyosporea</taxon>
        <taxon>Ichthyophonida</taxon>
        <taxon>Sphaeroforma</taxon>
    </lineage>
</organism>
<evidence type="ECO:0000256" key="6">
    <source>
        <dbReference type="ARBA" id="ARBA00023242"/>
    </source>
</evidence>
<feature type="compositionally biased region" description="Basic residues" evidence="8">
    <location>
        <begin position="67"/>
        <end position="100"/>
    </location>
</feature>
<dbReference type="SMART" id="SM00360">
    <property type="entry name" value="RRM"/>
    <property type="match status" value="1"/>
</dbReference>
<evidence type="ECO:0000313" key="11">
    <source>
        <dbReference type="Proteomes" id="UP000054560"/>
    </source>
</evidence>
<name>A0A0L0FYI7_9EUKA</name>
<evidence type="ECO:0000256" key="1">
    <source>
        <dbReference type="ARBA" id="ARBA00004123"/>
    </source>
</evidence>
<feature type="compositionally biased region" description="Gly residues" evidence="8">
    <location>
        <begin position="277"/>
        <end position="287"/>
    </location>
</feature>
<reference evidence="10 11" key="1">
    <citation type="submission" date="2011-02" db="EMBL/GenBank/DDBJ databases">
        <title>The Genome Sequence of Sphaeroforma arctica JP610.</title>
        <authorList>
            <consortium name="The Broad Institute Genome Sequencing Platform"/>
            <person name="Russ C."/>
            <person name="Cuomo C."/>
            <person name="Young S.K."/>
            <person name="Zeng Q."/>
            <person name="Gargeya S."/>
            <person name="Alvarado L."/>
            <person name="Berlin A."/>
            <person name="Chapman S.B."/>
            <person name="Chen Z."/>
            <person name="Freedman E."/>
            <person name="Gellesch M."/>
            <person name="Goldberg J."/>
            <person name="Griggs A."/>
            <person name="Gujja S."/>
            <person name="Heilman E."/>
            <person name="Heiman D."/>
            <person name="Howarth C."/>
            <person name="Mehta T."/>
            <person name="Neiman D."/>
            <person name="Pearson M."/>
            <person name="Roberts A."/>
            <person name="Saif S."/>
            <person name="Shea T."/>
            <person name="Shenoy N."/>
            <person name="Sisk P."/>
            <person name="Stolte C."/>
            <person name="Sykes S."/>
            <person name="White J."/>
            <person name="Yandava C."/>
            <person name="Burger G."/>
            <person name="Gray M.W."/>
            <person name="Holland P.W.H."/>
            <person name="King N."/>
            <person name="Lang F.B.F."/>
            <person name="Roger A.J."/>
            <person name="Ruiz-Trillo I."/>
            <person name="Haas B."/>
            <person name="Nusbaum C."/>
            <person name="Birren B."/>
        </authorList>
    </citation>
    <scope>NUCLEOTIDE SEQUENCE [LARGE SCALE GENOMIC DNA]</scope>
    <source>
        <strain evidence="10 11">JP610</strain>
    </source>
</reference>
<dbReference type="PROSITE" id="PS50102">
    <property type="entry name" value="RRM"/>
    <property type="match status" value="1"/>
</dbReference>
<keyword evidence="5" id="KW-0508">mRNA splicing</keyword>
<accession>A0A0L0FYI7</accession>
<keyword evidence="4 7" id="KW-0694">RNA-binding</keyword>
<dbReference type="InterPro" id="IPR012677">
    <property type="entry name" value="Nucleotide-bd_a/b_plait_sf"/>
</dbReference>
<evidence type="ECO:0000256" key="8">
    <source>
        <dbReference type="SAM" id="MobiDB-lite"/>
    </source>
</evidence>
<gene>
    <name evidence="10" type="ORF">SARC_06067</name>
</gene>
<dbReference type="eggNOG" id="KOG0121">
    <property type="taxonomic scope" value="Eukaryota"/>
</dbReference>
<keyword evidence="3" id="KW-0507">mRNA processing</keyword>
<feature type="region of interest" description="Disordered" evidence="8">
    <location>
        <begin position="1"/>
        <end position="104"/>
    </location>
</feature>
<dbReference type="Proteomes" id="UP000054560">
    <property type="component" value="Unassembled WGS sequence"/>
</dbReference>
<feature type="compositionally biased region" description="Basic and acidic residues" evidence="8">
    <location>
        <begin position="293"/>
        <end position="303"/>
    </location>
</feature>
<comment type="similarity">
    <text evidence="2">Belongs to the RRM NCBP2 family.</text>
</comment>
<dbReference type="InterPro" id="IPR027157">
    <property type="entry name" value="NCBP2"/>
</dbReference>
<dbReference type="FunFam" id="3.30.70.330:FF:000128">
    <property type="entry name" value="Nuclear cap-binding protein subunit 2"/>
    <property type="match status" value="1"/>
</dbReference>
<dbReference type="STRING" id="667725.A0A0L0FYI7"/>
<dbReference type="GO" id="GO:0005634">
    <property type="term" value="C:nucleus"/>
    <property type="evidence" value="ECO:0007669"/>
    <property type="project" value="UniProtKB-SubCell"/>
</dbReference>
<evidence type="ECO:0000313" key="10">
    <source>
        <dbReference type="EMBL" id="KNC81611.1"/>
    </source>
</evidence>